<evidence type="ECO:0000259" key="3">
    <source>
        <dbReference type="Pfam" id="PF26215"/>
    </source>
</evidence>
<dbReference type="EMBL" id="KQ983010">
    <property type="protein sequence ID" value="KYQ48391.1"/>
    <property type="molecule type" value="Genomic_DNA"/>
</dbReference>
<feature type="domain" description="Helix-turn-helix" evidence="3">
    <location>
        <begin position="80"/>
        <end position="119"/>
    </location>
</feature>
<dbReference type="Pfam" id="PF26215">
    <property type="entry name" value="HTH_animal"/>
    <property type="match status" value="1"/>
</dbReference>
<evidence type="ECO:0000259" key="2">
    <source>
        <dbReference type="Pfam" id="PF25597"/>
    </source>
</evidence>
<dbReference type="AlphaFoldDB" id="A0A151WKT5"/>
<keyword evidence="5" id="KW-1185">Reference proteome</keyword>
<sequence>MNRASKYITYICKIFLPTTYSFVVPCSARSMLKRVFALTSTAYKFLEIGIVVGPMSHVKIAIGDTRGNRFVLPHATWTAFVEKANLLSHPKFHLKNIEFVINILLNNCYPLFLIFNYINKRVLSIKPSELKLIKDCRTSKAKGKLDLRSKSGIFVGYSEESKAYRI</sequence>
<dbReference type="InterPro" id="IPR058912">
    <property type="entry name" value="HTH_animal"/>
</dbReference>
<dbReference type="Proteomes" id="UP000075809">
    <property type="component" value="Unassembled WGS sequence"/>
</dbReference>
<feature type="domain" description="Retroviral polymerase SH3-like" evidence="2">
    <location>
        <begin position="141"/>
        <end position="166"/>
    </location>
</feature>
<dbReference type="Pfam" id="PF25597">
    <property type="entry name" value="SH3_retrovirus"/>
    <property type="match status" value="1"/>
</dbReference>
<protein>
    <submittedName>
        <fullName evidence="4">Uncharacterized protein</fullName>
    </submittedName>
</protein>
<keyword evidence="1" id="KW-1133">Transmembrane helix</keyword>
<keyword evidence="1" id="KW-0812">Transmembrane</keyword>
<gene>
    <name evidence="4" type="ORF">ALC60_12572</name>
</gene>
<evidence type="ECO:0000313" key="5">
    <source>
        <dbReference type="Proteomes" id="UP000075809"/>
    </source>
</evidence>
<keyword evidence="1" id="KW-0472">Membrane</keyword>
<accession>A0A151WKT5</accession>
<proteinExistence type="predicted"/>
<evidence type="ECO:0000313" key="4">
    <source>
        <dbReference type="EMBL" id="KYQ48391.1"/>
    </source>
</evidence>
<dbReference type="InterPro" id="IPR057670">
    <property type="entry name" value="SH3_retrovirus"/>
</dbReference>
<reference evidence="4 5" key="1">
    <citation type="submission" date="2015-09" db="EMBL/GenBank/DDBJ databases">
        <title>Trachymyrmex zeteki WGS genome.</title>
        <authorList>
            <person name="Nygaard S."/>
            <person name="Hu H."/>
            <person name="Boomsma J."/>
            <person name="Zhang G."/>
        </authorList>
    </citation>
    <scope>NUCLEOTIDE SEQUENCE [LARGE SCALE GENOMIC DNA]</scope>
    <source>
        <strain evidence="4">Tzet28-1</strain>
        <tissue evidence="4">Whole body</tissue>
    </source>
</reference>
<organism evidence="4 5">
    <name type="scientific">Mycetomoellerius zeteki</name>
    <dbReference type="NCBI Taxonomy" id="64791"/>
    <lineage>
        <taxon>Eukaryota</taxon>
        <taxon>Metazoa</taxon>
        <taxon>Ecdysozoa</taxon>
        <taxon>Arthropoda</taxon>
        <taxon>Hexapoda</taxon>
        <taxon>Insecta</taxon>
        <taxon>Pterygota</taxon>
        <taxon>Neoptera</taxon>
        <taxon>Endopterygota</taxon>
        <taxon>Hymenoptera</taxon>
        <taxon>Apocrita</taxon>
        <taxon>Aculeata</taxon>
        <taxon>Formicoidea</taxon>
        <taxon>Formicidae</taxon>
        <taxon>Myrmicinae</taxon>
        <taxon>Mycetomoellerius</taxon>
    </lineage>
</organism>
<feature type="transmembrane region" description="Helical" evidence="1">
    <location>
        <begin position="99"/>
        <end position="118"/>
    </location>
</feature>
<name>A0A151WKT5_9HYME</name>
<evidence type="ECO:0000256" key="1">
    <source>
        <dbReference type="SAM" id="Phobius"/>
    </source>
</evidence>